<protein>
    <recommendedName>
        <fullName evidence="4">FAR-17a/AIG1-like protein</fullName>
    </recommendedName>
</protein>
<feature type="transmembrane region" description="Helical" evidence="1">
    <location>
        <begin position="67"/>
        <end position="87"/>
    </location>
</feature>
<feature type="transmembrane region" description="Helical" evidence="1">
    <location>
        <begin position="163"/>
        <end position="181"/>
    </location>
</feature>
<dbReference type="InterPro" id="IPR049713">
    <property type="entry name" value="Pr6Pr-like"/>
</dbReference>
<feature type="transmembrane region" description="Helical" evidence="1">
    <location>
        <begin position="99"/>
        <end position="118"/>
    </location>
</feature>
<feature type="transmembrane region" description="Helical" evidence="1">
    <location>
        <begin position="201"/>
        <end position="222"/>
    </location>
</feature>
<keyword evidence="1" id="KW-0472">Membrane</keyword>
<dbReference type="EMBL" id="CADIKM010000009">
    <property type="protein sequence ID" value="CAB3787892.1"/>
    <property type="molecule type" value="Genomic_DNA"/>
</dbReference>
<dbReference type="AlphaFoldDB" id="A0A6S7B754"/>
<keyword evidence="1" id="KW-1133">Transmembrane helix</keyword>
<organism evidence="2 3">
    <name type="scientific">Pararobbsia alpina</name>
    <dbReference type="NCBI Taxonomy" id="621374"/>
    <lineage>
        <taxon>Bacteria</taxon>
        <taxon>Pseudomonadati</taxon>
        <taxon>Pseudomonadota</taxon>
        <taxon>Betaproteobacteria</taxon>
        <taxon>Burkholderiales</taxon>
        <taxon>Burkholderiaceae</taxon>
        <taxon>Pararobbsia</taxon>
    </lineage>
</organism>
<keyword evidence="3" id="KW-1185">Reference proteome</keyword>
<evidence type="ECO:0000256" key="1">
    <source>
        <dbReference type="SAM" id="Phobius"/>
    </source>
</evidence>
<gene>
    <name evidence="2" type="ORF">LMG28138_02528</name>
</gene>
<reference evidence="2 3" key="1">
    <citation type="submission" date="2020-04" db="EMBL/GenBank/DDBJ databases">
        <authorList>
            <person name="De Canck E."/>
        </authorList>
    </citation>
    <scope>NUCLEOTIDE SEQUENCE [LARGE SCALE GENOMIC DNA]</scope>
    <source>
        <strain evidence="2 3">LMG 28138</strain>
    </source>
</reference>
<evidence type="ECO:0008006" key="4">
    <source>
        <dbReference type="Google" id="ProtNLM"/>
    </source>
</evidence>
<feature type="transmembrane region" description="Helical" evidence="1">
    <location>
        <begin position="130"/>
        <end position="151"/>
    </location>
</feature>
<keyword evidence="1" id="KW-0812">Transmembrane</keyword>
<evidence type="ECO:0000313" key="3">
    <source>
        <dbReference type="Proteomes" id="UP000494115"/>
    </source>
</evidence>
<sequence>MPNRSAHSGPNQTELPLPAPSFASVPMAALIAVLAWLAFVAQSDITIGRMLVRGLSVIDGIERLSSYLTNLTMLAVAISFSCVAMRVRFAPARFFRKSTVLTAVVVYVVFVGVAYNTLLRHLWTPSGYRALLNELMHTVIPLLCALYWLLFVPRFHLLLRDSLFWLVYPLCYLLITFWRGSETDFYPYPFIDVGALGYERVLINSLSLLFGFFLLMAVFIAINHRRPRPTPAADPFQQPDGNVSSTLR</sequence>
<dbReference type="Proteomes" id="UP000494115">
    <property type="component" value="Unassembled WGS sequence"/>
</dbReference>
<evidence type="ECO:0000313" key="2">
    <source>
        <dbReference type="EMBL" id="CAB3787892.1"/>
    </source>
</evidence>
<proteinExistence type="predicted"/>
<dbReference type="NCBIfam" id="NF038065">
    <property type="entry name" value="Pr6Pr"/>
    <property type="match status" value="1"/>
</dbReference>
<dbReference type="RefSeq" id="WP_175105092.1">
    <property type="nucleotide sequence ID" value="NZ_CADIKM010000009.1"/>
</dbReference>
<name>A0A6S7B754_9BURK</name>
<accession>A0A6S7B754</accession>